<keyword evidence="4" id="KW-1185">Reference proteome</keyword>
<protein>
    <submittedName>
        <fullName evidence="3">Sulfurtransferase FdhD</fullName>
    </submittedName>
</protein>
<evidence type="ECO:0000256" key="1">
    <source>
        <dbReference type="ARBA" id="ARBA00022490"/>
    </source>
</evidence>
<sequence>MYEYRRGEFLPGSFELPQEGQLEIHLNGAPYLSLACSPGGEVALGLGHLWLSGVFGALEEVRYRLDLEARRLHVDLPYPPPPLRPHRYAGCAAGIGHYGSRPLQPLPPGEALDPELPLRMVAQLQEAASGYRRTRGIHGAALFDLQGRLLHVAEDIGRHNAVDRLAGWLLLEGRMGEPCLIAITGRVSEEMAAKAVALKAPLLASRTGAMDRAVALARHYRLTLACYVRQTGYRLYAAPERLVGAAPLVLP</sequence>
<gene>
    <name evidence="3" type="ORF">ETP66_04460</name>
</gene>
<keyword evidence="1" id="KW-0963">Cytoplasm</keyword>
<comment type="caution">
    <text evidence="3">The sequence shown here is derived from an EMBL/GenBank/DDBJ whole genome shotgun (WGS) entry which is preliminary data.</text>
</comment>
<dbReference type="GO" id="GO:0016783">
    <property type="term" value="F:sulfurtransferase activity"/>
    <property type="evidence" value="ECO:0007669"/>
    <property type="project" value="InterPro"/>
</dbReference>
<evidence type="ECO:0000256" key="2">
    <source>
        <dbReference type="ARBA" id="ARBA00023150"/>
    </source>
</evidence>
<dbReference type="RefSeq" id="WP_130841024.1">
    <property type="nucleotide sequence ID" value="NZ_SIJL01000004.1"/>
</dbReference>
<keyword evidence="3" id="KW-0808">Transferase</keyword>
<keyword evidence="2" id="KW-0501">Molybdenum cofactor biosynthesis</keyword>
<evidence type="ECO:0000313" key="3">
    <source>
        <dbReference type="EMBL" id="TBH21034.1"/>
    </source>
</evidence>
<dbReference type="PIRSF" id="PIRSF015626">
    <property type="entry name" value="FdhD"/>
    <property type="match status" value="1"/>
</dbReference>
<reference evidence="3 4" key="1">
    <citation type="submission" date="2019-02" db="EMBL/GenBank/DDBJ databases">
        <title>Thermus sp. a novel from hot spring.</title>
        <authorList>
            <person name="Zhao Z."/>
        </authorList>
    </citation>
    <scope>NUCLEOTIDE SEQUENCE [LARGE SCALE GENOMIC DNA]</scope>
    <source>
        <strain evidence="3 4">CFH 72773T</strain>
    </source>
</reference>
<dbReference type="InterPro" id="IPR016193">
    <property type="entry name" value="Cytidine_deaminase-like"/>
</dbReference>
<dbReference type="SUPFAM" id="SSF53927">
    <property type="entry name" value="Cytidine deaminase-like"/>
    <property type="match status" value="1"/>
</dbReference>
<dbReference type="OrthoDB" id="9782042at2"/>
<dbReference type="AlphaFoldDB" id="A0A4V2IV57"/>
<dbReference type="GO" id="GO:0006777">
    <property type="term" value="P:Mo-molybdopterin cofactor biosynthetic process"/>
    <property type="evidence" value="ECO:0007669"/>
    <property type="project" value="UniProtKB-KW"/>
</dbReference>
<organism evidence="3 4">
    <name type="scientific">Thermus thermamylovorans</name>
    <dbReference type="NCBI Taxonomy" id="2509362"/>
    <lineage>
        <taxon>Bacteria</taxon>
        <taxon>Thermotogati</taxon>
        <taxon>Deinococcota</taxon>
        <taxon>Deinococci</taxon>
        <taxon>Thermales</taxon>
        <taxon>Thermaceae</taxon>
        <taxon>Thermus</taxon>
    </lineage>
</organism>
<dbReference type="Gene3D" id="3.40.140.10">
    <property type="entry name" value="Cytidine Deaminase, domain 2"/>
    <property type="match status" value="1"/>
</dbReference>
<dbReference type="InterPro" id="IPR003786">
    <property type="entry name" value="FdhD"/>
</dbReference>
<dbReference type="Pfam" id="PF02634">
    <property type="entry name" value="FdhD-NarQ"/>
    <property type="match status" value="1"/>
</dbReference>
<dbReference type="Proteomes" id="UP000292858">
    <property type="component" value="Unassembled WGS sequence"/>
</dbReference>
<accession>A0A4V2IV57</accession>
<dbReference type="EMBL" id="SIJL01000004">
    <property type="protein sequence ID" value="TBH21034.1"/>
    <property type="molecule type" value="Genomic_DNA"/>
</dbReference>
<evidence type="ECO:0000313" key="4">
    <source>
        <dbReference type="Proteomes" id="UP000292858"/>
    </source>
</evidence>
<dbReference type="PANTHER" id="PTHR30592">
    <property type="entry name" value="FORMATE DEHYDROGENASE"/>
    <property type="match status" value="1"/>
</dbReference>
<name>A0A4V2IV57_9DEIN</name>
<proteinExistence type="predicted"/>
<dbReference type="PANTHER" id="PTHR30592:SF1">
    <property type="entry name" value="SULFUR CARRIER PROTEIN FDHD"/>
    <property type="match status" value="1"/>
</dbReference>